<dbReference type="EMBL" id="UYJE01000228">
    <property type="protein sequence ID" value="VDH91425.1"/>
    <property type="molecule type" value="Genomic_DNA"/>
</dbReference>
<dbReference type="Gene3D" id="3.40.50.1110">
    <property type="entry name" value="SGNH hydrolase"/>
    <property type="match status" value="1"/>
</dbReference>
<dbReference type="PANTHER" id="PTHR47510">
    <property type="entry name" value="REVERSE TRANSCRIPTASE DOMAIN-CONTAINING PROTEIN"/>
    <property type="match status" value="1"/>
</dbReference>
<dbReference type="AlphaFoldDB" id="A0A8B6BKI4"/>
<dbReference type="Proteomes" id="UP000596742">
    <property type="component" value="Unassembled WGS sequence"/>
</dbReference>
<dbReference type="InterPro" id="IPR012337">
    <property type="entry name" value="RNaseH-like_sf"/>
</dbReference>
<dbReference type="Pfam" id="PF03372">
    <property type="entry name" value="Exo_endo_phos"/>
    <property type="match status" value="1"/>
</dbReference>
<dbReference type="Gene3D" id="3.60.10.10">
    <property type="entry name" value="Endonuclease/exonuclease/phosphatase"/>
    <property type="match status" value="1"/>
</dbReference>
<dbReference type="GO" id="GO:0003824">
    <property type="term" value="F:catalytic activity"/>
    <property type="evidence" value="ECO:0007669"/>
    <property type="project" value="InterPro"/>
</dbReference>
<gene>
    <name evidence="3" type="ORF">MGAL_10B049805</name>
</gene>
<name>A0A8B6BKI4_MYTGA</name>
<dbReference type="SUPFAM" id="SSF52266">
    <property type="entry name" value="SGNH hydrolase"/>
    <property type="match status" value="1"/>
</dbReference>
<evidence type="ECO:0000256" key="1">
    <source>
        <dbReference type="SAM" id="MobiDB-lite"/>
    </source>
</evidence>
<comment type="caution">
    <text evidence="3">The sequence shown here is derived from an EMBL/GenBank/DDBJ whole genome shotgun (WGS) entry which is preliminary data.</text>
</comment>
<evidence type="ECO:0000313" key="4">
    <source>
        <dbReference type="Proteomes" id="UP000596742"/>
    </source>
</evidence>
<dbReference type="InterPro" id="IPR036691">
    <property type="entry name" value="Endo/exonu/phosph_ase_sf"/>
</dbReference>
<feature type="region of interest" description="Disordered" evidence="1">
    <location>
        <begin position="250"/>
        <end position="316"/>
    </location>
</feature>
<feature type="domain" description="Endonuclease/exonuclease/phosphatase" evidence="2">
    <location>
        <begin position="582"/>
        <end position="731"/>
    </location>
</feature>
<evidence type="ECO:0000259" key="2">
    <source>
        <dbReference type="Pfam" id="PF03372"/>
    </source>
</evidence>
<feature type="compositionally biased region" description="Polar residues" evidence="1">
    <location>
        <begin position="266"/>
        <end position="316"/>
    </location>
</feature>
<sequence>MAKNSSAFPECRRQKEDYGNNWKLKSSGNDVKNKELWSEIDNLLSNIKVTWAHVARDSEIGQIEADKLAKLALNIKTSGNTVQANNHSIVNVCNNIEWTDDEEETIPMKVTTPRRSISTNKFRKNNNKANSPTFCTMSTLRRIESLLLSTSEEVLNLNDALNCHIDSSNNQFQEMKDKFASLTNTVKVQTNSALTSVQEVFTQTQLIKSDIDVNNKAFINKSNSLWDKLNAVSNEIKSVNLKSSHVNDLTKTVTETPNRKREERISASNKPTPGTYSNAVRSGLPSSSNKPVSLNRTNLGNKHNAQSPTTYVEKQRSPINTKYTDREVNSTYPHFHRSFDKKNLFLIGSSTLKKMSPRKMSTQQINTKVKTIRGGRIRDIEDCLIQYISEGRLDCVDVIVIHVGTNNVSDGDSVHAIMDDFKNLICTVRQSLPRTKLVISSILPRPTNSQANRTIYNVNNHLFSLEEQHVEILDNTLDFLYGDQPNLTLFADYVHTNVAGAKVLSHNIISCVNNLFQFSNCTSETESNFQSVRSTGRRFIPFNNTTTQEQSVSSQTYWSETFLSDSVQNKEIDIKGYDTNRKDRIGKSGGGFLIYISNMLTTIRRHDLENDDIESMWIEIIFVHQKPILIGNIYRPPKSNAEWVTKFELMLTNVDIEDKEMIILGDFNINLSSRKIPAKWSHLKNIFNLSQIVSVPTRVTQTSSSLVDHIYSNEPHNIHFISVPKYSISDHYPVCISHKRGLKSKKKIHEYITFRSTKHFNENDFVNDISQCSFNCVLEIDDPEEALLSFLNIFTKVLNHHAPLIKKRVKRLYQNEWMNDEILDSMRKRDFYHKKKDMYSYRLWRNKVKYLIENSKQNYYTNIIEQKKNNSSKLWKHLHTVSGTDNHTSIKIISDCNKKEILEPKGIADVFNAYFTNITDNLNIDQNIDNSSSCFNKLGDFISGHVPDDVYFSIPLMSYDFVCLQLKALDESKATGLDTISAKFLKMSSHAISLPLCHIFNLSIKNMYFSILI</sequence>
<dbReference type="InterPro" id="IPR036514">
    <property type="entry name" value="SGNH_hydro_sf"/>
</dbReference>
<protein>
    <recommendedName>
        <fullName evidence="2">Endonuclease/exonuclease/phosphatase domain-containing protein</fullName>
    </recommendedName>
</protein>
<dbReference type="PANTHER" id="PTHR47510:SF3">
    <property type="entry name" value="ENDO_EXONUCLEASE_PHOSPHATASE DOMAIN-CONTAINING PROTEIN"/>
    <property type="match status" value="1"/>
</dbReference>
<dbReference type="GO" id="GO:0003676">
    <property type="term" value="F:nucleic acid binding"/>
    <property type="evidence" value="ECO:0007669"/>
    <property type="project" value="InterPro"/>
</dbReference>
<dbReference type="InterPro" id="IPR005135">
    <property type="entry name" value="Endo/exonuclease/phosphatase"/>
</dbReference>
<accession>A0A8B6BKI4</accession>
<dbReference type="OrthoDB" id="7634906at2759"/>
<proteinExistence type="predicted"/>
<organism evidence="3 4">
    <name type="scientific">Mytilus galloprovincialis</name>
    <name type="common">Mediterranean mussel</name>
    <dbReference type="NCBI Taxonomy" id="29158"/>
    <lineage>
        <taxon>Eukaryota</taxon>
        <taxon>Metazoa</taxon>
        <taxon>Spiralia</taxon>
        <taxon>Lophotrochozoa</taxon>
        <taxon>Mollusca</taxon>
        <taxon>Bivalvia</taxon>
        <taxon>Autobranchia</taxon>
        <taxon>Pteriomorphia</taxon>
        <taxon>Mytilida</taxon>
        <taxon>Mytiloidea</taxon>
        <taxon>Mytilidae</taxon>
        <taxon>Mytilinae</taxon>
        <taxon>Mytilus</taxon>
    </lineage>
</organism>
<evidence type="ECO:0000313" key="3">
    <source>
        <dbReference type="EMBL" id="VDH91425.1"/>
    </source>
</evidence>
<dbReference type="SUPFAM" id="SSF53098">
    <property type="entry name" value="Ribonuclease H-like"/>
    <property type="match status" value="1"/>
</dbReference>
<dbReference type="SUPFAM" id="SSF56219">
    <property type="entry name" value="DNase I-like"/>
    <property type="match status" value="1"/>
</dbReference>
<reference evidence="3" key="1">
    <citation type="submission" date="2018-11" db="EMBL/GenBank/DDBJ databases">
        <authorList>
            <person name="Alioto T."/>
            <person name="Alioto T."/>
        </authorList>
    </citation>
    <scope>NUCLEOTIDE SEQUENCE</scope>
</reference>
<dbReference type="Gene3D" id="3.30.420.10">
    <property type="entry name" value="Ribonuclease H-like superfamily/Ribonuclease H"/>
    <property type="match status" value="1"/>
</dbReference>
<keyword evidence="4" id="KW-1185">Reference proteome</keyword>
<dbReference type="InterPro" id="IPR036397">
    <property type="entry name" value="RNaseH_sf"/>
</dbReference>